<protein>
    <submittedName>
        <fullName evidence="1">DUF2442 domain-containing protein</fullName>
    </submittedName>
</protein>
<accession>A0A426TUF7</accession>
<evidence type="ECO:0000313" key="2">
    <source>
        <dbReference type="Proteomes" id="UP000280307"/>
    </source>
</evidence>
<dbReference type="Pfam" id="PF10387">
    <property type="entry name" value="DUF2442"/>
    <property type="match status" value="1"/>
</dbReference>
<comment type="caution">
    <text evidence="1">The sequence shown here is derived from an EMBL/GenBank/DDBJ whole genome shotgun (WGS) entry which is preliminary data.</text>
</comment>
<dbReference type="AlphaFoldDB" id="A0A426TUF7"/>
<proteinExistence type="predicted"/>
<name>A0A426TUF7_9CHLR</name>
<dbReference type="Proteomes" id="UP000280307">
    <property type="component" value="Unassembled WGS sequence"/>
</dbReference>
<dbReference type="EMBL" id="RSAS01000692">
    <property type="protein sequence ID" value="RRR68805.1"/>
    <property type="molecule type" value="Genomic_DNA"/>
</dbReference>
<reference evidence="1 2" key="1">
    <citation type="submission" date="2018-12" db="EMBL/GenBank/DDBJ databases">
        <title>Genome Sequence of Candidatus Viridilinea halotolerans isolated from saline sulfide-rich spring.</title>
        <authorList>
            <person name="Grouzdev D.S."/>
            <person name="Burganskaya E.I."/>
            <person name="Krutkina M.S."/>
            <person name="Sukhacheva M.V."/>
            <person name="Gorlenko V.M."/>
        </authorList>
    </citation>
    <scope>NUCLEOTIDE SEQUENCE [LARGE SCALE GENOMIC DNA]</scope>
    <source>
        <strain evidence="1">Chok-6</strain>
    </source>
</reference>
<dbReference type="Gene3D" id="3.30.2020.40">
    <property type="entry name" value="Uncharacterised protein PF10387, DUF2442"/>
    <property type="match status" value="1"/>
</dbReference>
<sequence>MSILAHRTSDEAIITLSPQAVAIQCDEASLRIQLADGRELSIPLVWFPRLLRATPEQRQSWQLIGQGEGIHWEAVDEDVSVASLLGLPSD</sequence>
<gene>
    <name evidence="1" type="ORF">EI684_16990</name>
</gene>
<evidence type="ECO:0000313" key="1">
    <source>
        <dbReference type="EMBL" id="RRR68805.1"/>
    </source>
</evidence>
<dbReference type="InterPro" id="IPR018841">
    <property type="entry name" value="DUF2442"/>
</dbReference>
<organism evidence="1 2">
    <name type="scientific">Candidatus Viridilinea halotolerans</name>
    <dbReference type="NCBI Taxonomy" id="2491704"/>
    <lineage>
        <taxon>Bacteria</taxon>
        <taxon>Bacillati</taxon>
        <taxon>Chloroflexota</taxon>
        <taxon>Chloroflexia</taxon>
        <taxon>Chloroflexales</taxon>
        <taxon>Chloroflexineae</taxon>
        <taxon>Oscillochloridaceae</taxon>
        <taxon>Candidatus Viridilinea</taxon>
    </lineage>
</organism>